<dbReference type="EMBL" id="JBBKAJ010000038">
    <property type="protein sequence ID" value="MEJ8640051.1"/>
    <property type="molecule type" value="Genomic_DNA"/>
</dbReference>
<reference evidence="1" key="1">
    <citation type="submission" date="2024-03" db="EMBL/GenBank/DDBJ databases">
        <title>Novel Streptomyces species of biotechnological and ecological value are a feature of Machair soil.</title>
        <authorList>
            <person name="Prole J.R."/>
            <person name="Goodfellow M."/>
            <person name="Allenby N."/>
            <person name="Ward A.C."/>
        </authorList>
    </citation>
    <scope>NUCLEOTIDE SEQUENCE</scope>
    <source>
        <strain evidence="1">MS2.AVA.5</strain>
    </source>
</reference>
<organism evidence="1 2">
    <name type="scientific">Streptomyces achmelvichensis</name>
    <dbReference type="NCBI Taxonomy" id="3134111"/>
    <lineage>
        <taxon>Bacteria</taxon>
        <taxon>Bacillati</taxon>
        <taxon>Actinomycetota</taxon>
        <taxon>Actinomycetes</taxon>
        <taxon>Kitasatosporales</taxon>
        <taxon>Streptomycetaceae</taxon>
        <taxon>Streptomyces</taxon>
    </lineage>
</organism>
<evidence type="ECO:0000313" key="2">
    <source>
        <dbReference type="Proteomes" id="UP001377168"/>
    </source>
</evidence>
<comment type="caution">
    <text evidence="1">The sequence shown here is derived from an EMBL/GenBank/DDBJ whole genome shotgun (WGS) entry which is preliminary data.</text>
</comment>
<accession>A0ACC6Q8U9</accession>
<proteinExistence type="predicted"/>
<evidence type="ECO:0000313" key="1">
    <source>
        <dbReference type="EMBL" id="MEJ8640051.1"/>
    </source>
</evidence>
<name>A0ACC6Q8U9_9ACTN</name>
<sequence length="415" mass="46442">MARPSPYPLELRKRAVRMVAEVRPEYDTEWSAMKAVAAKLGIGTTETLRKWVRQDQIDNGARPGTTTEESAQVRALKKEVAELKRANEILKAASGFLRGRARPATSALVTFIDEHRDRFGGVEPICTVLTEHGVSIAPSTYYAAKTRPPSLRAARDAELKALIQSVFDTNYRVYGARKIWRELQRQGHRVARCTVERLMRELGIVGAVRGKRVVTTVQDRAAERAPDLVDRDFVAVAPNRCWVADFTHVAAWAGTIYVAFVVDTFSRRIVGWSAATTKHTELVLAALEMGLWQRGREGSPHQPGQLIHHSDAGSQYTSFKLATHLDGEGIAASIGSVGDAYDNALMESTIGLFKTELIKPRRPWKTLSEVELATAEWVDWYNHRRLHGEIGHIPPAEYETKYYRETTKPQVTVTT</sequence>
<keyword evidence="2" id="KW-1185">Reference proteome</keyword>
<protein>
    <submittedName>
        <fullName evidence="1">IS3 family transposase</fullName>
    </submittedName>
</protein>
<dbReference type="Proteomes" id="UP001377168">
    <property type="component" value="Unassembled WGS sequence"/>
</dbReference>
<gene>
    <name evidence="1" type="ORF">WKI67_42935</name>
</gene>